<sequence>MVSFTSCRGVALTTLIAVLSRGYGETAICHVLYLPDGDSHHDSVLFDKHKETFFGYLADRKKSNRAAEVNAACGEIHFDMLLPPHPQRRWFTSRPSPQYPDQPEFTDPTDQQLIYSLEYLFGEINRLADRVPLQSIFLVGVYSGAAMAIQTALLYPGILGGVLSFAGWIPLLNGAAHLTAENPDNWRRARTPICEIETVWRGTNLLSMTGLPQDRVSVVLSKSGFLKPSFCSARDEAGIWNNLMSMMTQPICGVLWAAPSRMAILNYKTRKRKQMGELLNGHGDSEASQKLRQVCGSRVQLELHLMSLESEREVSKAKPEMASSIPFYVELEGGYDRLSWGRIPTHRIVVGGKSEGAQAVKRFVMENPAITRASAGILLLNMPKATRRFDLNDPGVPVVSVNHAKKSKTTELNRKLLQGFSDLFSAVPRRCVVTLIVQEVSELLVMGNWAEAVREGAGDRRLLEKCNGEIEFVSLVESIFGGVSHRRRRESLIGGRVTRIVNLLRSRGSSSVVFIAQSLYDSLGSTIRSFDMQAMYVANPRVPSPDQLGEEPEVILRDCIIPISLSWAWDGPKVPVPCRAREKSDTGTHEFFVAFHDAFNALVDSTAAGEPLRRNCGETRFSLLLPPNEQTYWFDRESARQGLSDPELENSLRDLSNSVNQIITEVPPEHVFLVGQETGAAMAVHFARLYPLRLGGVLAVDEWDSLQNVTPKIVETEGMEVTPVRMYRNSPRSEPPRLNVAATLPRGFRVGDGLLTDLLMLLTRPLCGIIWLTTTTQPFTGSLTHDKSVQKISHVMDDLLGHSIEVKAARAVDKSLALECGSGVTYRTVQVPTSELKEIRDGKTPSSVSDILREYYELSVLHRIYPNRIAIGGSHGAEDAVSQIMHNFVYTYGRIAGVIRLVDKKKRRPPPGSEGQTAIPTRSIDFPGGRSSVIARAELEAAFKEMLTSPPRQCSVVLVVRDTLEAEMFESWEEAVRKKAAERGYELDRKCEGVVVFKTVLRSIAQTVGGFVRLIEGYAQPNHTFILLRGAGDSKAMAQRSALQRRGFRVVPLPALPTRGTRDQIVQASMGCLVAAAVNGPWLEFRPPDSRHVGTTAVD</sequence>
<dbReference type="PANTHER" id="PTHR10655">
    <property type="entry name" value="LYSOPHOSPHOLIPASE-RELATED"/>
    <property type="match status" value="1"/>
</dbReference>
<accession>A0A7J6M5Q0</accession>
<dbReference type="AlphaFoldDB" id="A0A7J6M5Q0"/>
<protein>
    <submittedName>
        <fullName evidence="1">Uncharacterized protein</fullName>
    </submittedName>
</protein>
<dbReference type="GO" id="GO:0005737">
    <property type="term" value="C:cytoplasm"/>
    <property type="evidence" value="ECO:0007669"/>
    <property type="project" value="TreeGrafter"/>
</dbReference>
<dbReference type="PANTHER" id="PTHR10655:SF17">
    <property type="entry name" value="LYSOPHOSPHOLIPASE-LIKE PROTEIN 1"/>
    <property type="match status" value="1"/>
</dbReference>
<reference evidence="1 2" key="1">
    <citation type="submission" date="2020-04" db="EMBL/GenBank/DDBJ databases">
        <title>Perkinsus olseni comparative genomics.</title>
        <authorList>
            <person name="Bogema D.R."/>
        </authorList>
    </citation>
    <scope>NUCLEOTIDE SEQUENCE [LARGE SCALE GENOMIC DNA]</scope>
    <source>
        <strain evidence="1">ATCC PRA-179</strain>
    </source>
</reference>
<dbReference type="SUPFAM" id="SSF53474">
    <property type="entry name" value="alpha/beta-Hydrolases"/>
    <property type="match status" value="2"/>
</dbReference>
<dbReference type="Proteomes" id="UP000570595">
    <property type="component" value="Unassembled WGS sequence"/>
</dbReference>
<dbReference type="EMBL" id="JABAHT010000064">
    <property type="protein sequence ID" value="KAF4666908.1"/>
    <property type="molecule type" value="Genomic_DNA"/>
</dbReference>
<dbReference type="GO" id="GO:0008474">
    <property type="term" value="F:palmitoyl-(protein) hydrolase activity"/>
    <property type="evidence" value="ECO:0007669"/>
    <property type="project" value="TreeGrafter"/>
</dbReference>
<comment type="caution">
    <text evidence="1">The sequence shown here is derived from an EMBL/GenBank/DDBJ whole genome shotgun (WGS) entry which is preliminary data.</text>
</comment>
<dbReference type="InterPro" id="IPR029058">
    <property type="entry name" value="AB_hydrolase_fold"/>
</dbReference>
<dbReference type="OrthoDB" id="10281328at2759"/>
<dbReference type="GO" id="GO:0052689">
    <property type="term" value="F:carboxylic ester hydrolase activity"/>
    <property type="evidence" value="ECO:0007669"/>
    <property type="project" value="TreeGrafter"/>
</dbReference>
<dbReference type="InterPro" id="IPR050565">
    <property type="entry name" value="LYPA1-2/EST-like"/>
</dbReference>
<evidence type="ECO:0000313" key="1">
    <source>
        <dbReference type="EMBL" id="KAF4666908.1"/>
    </source>
</evidence>
<evidence type="ECO:0000313" key="2">
    <source>
        <dbReference type="Proteomes" id="UP000570595"/>
    </source>
</evidence>
<gene>
    <name evidence="1" type="ORF">FOZ61_009116</name>
</gene>
<name>A0A7J6M5Q0_PEROL</name>
<dbReference type="Gene3D" id="3.40.50.1820">
    <property type="entry name" value="alpha/beta hydrolase"/>
    <property type="match status" value="2"/>
</dbReference>
<organism evidence="1 2">
    <name type="scientific">Perkinsus olseni</name>
    <name type="common">Perkinsus atlanticus</name>
    <dbReference type="NCBI Taxonomy" id="32597"/>
    <lineage>
        <taxon>Eukaryota</taxon>
        <taxon>Sar</taxon>
        <taxon>Alveolata</taxon>
        <taxon>Perkinsozoa</taxon>
        <taxon>Perkinsea</taxon>
        <taxon>Perkinsida</taxon>
        <taxon>Perkinsidae</taxon>
        <taxon>Perkinsus</taxon>
    </lineage>
</organism>
<proteinExistence type="predicted"/>